<reference evidence="2 3" key="1">
    <citation type="journal article" date="2018" name="Sci. Rep.">
        <title>Genomic signatures of local adaptation to the degree of environmental predictability in rotifers.</title>
        <authorList>
            <person name="Franch-Gras L."/>
            <person name="Hahn C."/>
            <person name="Garcia-Roger E.M."/>
            <person name="Carmona M.J."/>
            <person name="Serra M."/>
            <person name="Gomez A."/>
        </authorList>
    </citation>
    <scope>NUCLEOTIDE SEQUENCE [LARGE SCALE GENOMIC DNA]</scope>
    <source>
        <strain evidence="2">HYR1</strain>
    </source>
</reference>
<comment type="caution">
    <text evidence="2">The sequence shown here is derived from an EMBL/GenBank/DDBJ whole genome shotgun (WGS) entry which is preliminary data.</text>
</comment>
<protein>
    <submittedName>
        <fullName evidence="2">Uncharacterized protein</fullName>
    </submittedName>
</protein>
<dbReference type="EMBL" id="REGN01005092">
    <property type="protein sequence ID" value="RNA14906.1"/>
    <property type="molecule type" value="Genomic_DNA"/>
</dbReference>
<dbReference type="AlphaFoldDB" id="A0A3M7QU78"/>
<keyword evidence="3" id="KW-1185">Reference proteome</keyword>
<gene>
    <name evidence="2" type="ORF">BpHYR1_044250</name>
</gene>
<feature type="signal peptide" evidence="1">
    <location>
        <begin position="1"/>
        <end position="22"/>
    </location>
</feature>
<evidence type="ECO:0000313" key="2">
    <source>
        <dbReference type="EMBL" id="RNA14906.1"/>
    </source>
</evidence>
<feature type="chain" id="PRO_5017999739" evidence="1">
    <location>
        <begin position="23"/>
        <end position="95"/>
    </location>
</feature>
<dbReference type="Proteomes" id="UP000276133">
    <property type="component" value="Unassembled WGS sequence"/>
</dbReference>
<accession>A0A3M7QU78</accession>
<sequence>MNSWFDLSSILSILSILCKVVTNGSVYFDIYVLSKFTFTYGKNNCYKTHFSESNKNGSNKLGKVAQPSKTYDHYLIYNDQYFDFICLMAYVFFII</sequence>
<name>A0A3M7QU78_BRAPC</name>
<evidence type="ECO:0000256" key="1">
    <source>
        <dbReference type="SAM" id="SignalP"/>
    </source>
</evidence>
<proteinExistence type="predicted"/>
<evidence type="ECO:0000313" key="3">
    <source>
        <dbReference type="Proteomes" id="UP000276133"/>
    </source>
</evidence>
<keyword evidence="1" id="KW-0732">Signal</keyword>
<organism evidence="2 3">
    <name type="scientific">Brachionus plicatilis</name>
    <name type="common">Marine rotifer</name>
    <name type="synonym">Brachionus muelleri</name>
    <dbReference type="NCBI Taxonomy" id="10195"/>
    <lineage>
        <taxon>Eukaryota</taxon>
        <taxon>Metazoa</taxon>
        <taxon>Spiralia</taxon>
        <taxon>Gnathifera</taxon>
        <taxon>Rotifera</taxon>
        <taxon>Eurotatoria</taxon>
        <taxon>Monogononta</taxon>
        <taxon>Pseudotrocha</taxon>
        <taxon>Ploima</taxon>
        <taxon>Brachionidae</taxon>
        <taxon>Brachionus</taxon>
    </lineage>
</organism>